<evidence type="ECO:0000256" key="3">
    <source>
        <dbReference type="ARBA" id="ARBA00022729"/>
    </source>
</evidence>
<accession>A0ABR3EMJ1</accession>
<dbReference type="PROSITE" id="PS52012">
    <property type="entry name" value="CFEM"/>
    <property type="match status" value="1"/>
</dbReference>
<feature type="signal peptide" evidence="5">
    <location>
        <begin position="1"/>
        <end position="19"/>
    </location>
</feature>
<comment type="caution">
    <text evidence="7">The sequence shown here is derived from an EMBL/GenBank/DDBJ whole genome shotgun (WGS) entry which is preliminary data.</text>
</comment>
<keyword evidence="4" id="KW-1015">Disulfide bond</keyword>
<sequence>MVSAHNLLVPFILAASALADSQSTGDSTENDYTEFQNDYTGFQNDYTGYQNDYTDFQSTGASYEFNYTDLYKNLLAISTPERGLQSRRGLSTEFASNIPECNAPCTSAATTVNNCKEDTKCVCTDSFSDGVASCFNCAAAHQPNTTSEAQNLMNDFVNECKAKGLTIKSQTIHSNGDSNGALSAVTRTGTGVAASLVVIGLGFLL</sequence>
<organism evidence="7 8">
    <name type="scientific">Marasmius crinis-equi</name>
    <dbReference type="NCBI Taxonomy" id="585013"/>
    <lineage>
        <taxon>Eukaryota</taxon>
        <taxon>Fungi</taxon>
        <taxon>Dikarya</taxon>
        <taxon>Basidiomycota</taxon>
        <taxon>Agaricomycotina</taxon>
        <taxon>Agaricomycetes</taxon>
        <taxon>Agaricomycetidae</taxon>
        <taxon>Agaricales</taxon>
        <taxon>Marasmiineae</taxon>
        <taxon>Marasmiaceae</taxon>
        <taxon>Marasmius</taxon>
    </lineage>
</organism>
<gene>
    <name evidence="7" type="ORF">V5O48_017961</name>
</gene>
<protein>
    <recommendedName>
        <fullName evidence="6">CFEM domain-containing protein</fullName>
    </recommendedName>
</protein>
<evidence type="ECO:0000256" key="5">
    <source>
        <dbReference type="SAM" id="SignalP"/>
    </source>
</evidence>
<evidence type="ECO:0000313" key="7">
    <source>
        <dbReference type="EMBL" id="KAL0564094.1"/>
    </source>
</evidence>
<evidence type="ECO:0000313" key="8">
    <source>
        <dbReference type="Proteomes" id="UP001465976"/>
    </source>
</evidence>
<comment type="subcellular location">
    <subcellularLocation>
        <location evidence="1">Secreted</location>
    </subcellularLocation>
</comment>
<evidence type="ECO:0000256" key="2">
    <source>
        <dbReference type="ARBA" id="ARBA00022525"/>
    </source>
</evidence>
<evidence type="ECO:0000256" key="4">
    <source>
        <dbReference type="ARBA" id="ARBA00023157"/>
    </source>
</evidence>
<keyword evidence="2" id="KW-0964">Secreted</keyword>
<feature type="domain" description="CFEM" evidence="6">
    <location>
        <begin position="73"/>
        <end position="187"/>
    </location>
</feature>
<feature type="chain" id="PRO_5047325520" description="CFEM domain-containing protein" evidence="5">
    <location>
        <begin position="20"/>
        <end position="205"/>
    </location>
</feature>
<keyword evidence="3 5" id="KW-0732">Signal</keyword>
<evidence type="ECO:0000256" key="1">
    <source>
        <dbReference type="ARBA" id="ARBA00004613"/>
    </source>
</evidence>
<evidence type="ECO:0000259" key="6">
    <source>
        <dbReference type="PROSITE" id="PS52012"/>
    </source>
</evidence>
<dbReference type="InterPro" id="IPR008427">
    <property type="entry name" value="Extracellular_membr_CFEM_dom"/>
</dbReference>
<reference evidence="7 8" key="1">
    <citation type="submission" date="2024-02" db="EMBL/GenBank/DDBJ databases">
        <title>A draft genome for the cacao thread blight pathogen Marasmius crinis-equi.</title>
        <authorList>
            <person name="Cohen S.P."/>
            <person name="Baruah I.K."/>
            <person name="Amoako-Attah I."/>
            <person name="Bukari Y."/>
            <person name="Meinhardt L.W."/>
            <person name="Bailey B.A."/>
        </authorList>
    </citation>
    <scope>NUCLEOTIDE SEQUENCE [LARGE SCALE GENOMIC DNA]</scope>
    <source>
        <strain evidence="7 8">GH-76</strain>
    </source>
</reference>
<name>A0ABR3EMJ1_9AGAR</name>
<dbReference type="EMBL" id="JBAHYK010002990">
    <property type="protein sequence ID" value="KAL0564094.1"/>
    <property type="molecule type" value="Genomic_DNA"/>
</dbReference>
<dbReference type="Proteomes" id="UP001465976">
    <property type="component" value="Unassembled WGS sequence"/>
</dbReference>
<proteinExistence type="predicted"/>
<keyword evidence="8" id="KW-1185">Reference proteome</keyword>